<proteinExistence type="predicted"/>
<dbReference type="EMBL" id="OB660159">
    <property type="protein sequence ID" value="CAD7223144.1"/>
    <property type="molecule type" value="Genomic_DNA"/>
</dbReference>
<sequence>MCLLTLALDLRYFFGTELLRLPLSYNGYVSIQSPMDQINVAKSPALISTDPSRPEVFHESKSHLAFSSSWEFEMMVFYESDDLPKHQIPNRLGWKLEFPHLGVSL</sequence>
<name>A0A7R8ZK58_9CRUS</name>
<accession>A0A7R8ZK58</accession>
<reference evidence="1" key="1">
    <citation type="submission" date="2020-11" db="EMBL/GenBank/DDBJ databases">
        <authorList>
            <person name="Tran Van P."/>
        </authorList>
    </citation>
    <scope>NUCLEOTIDE SEQUENCE</scope>
</reference>
<dbReference type="AlphaFoldDB" id="A0A7R8ZK58"/>
<protein>
    <submittedName>
        <fullName evidence="1">Uncharacterized protein</fullName>
    </submittedName>
</protein>
<evidence type="ECO:0000313" key="1">
    <source>
        <dbReference type="EMBL" id="CAD7223144.1"/>
    </source>
</evidence>
<gene>
    <name evidence="1" type="ORF">CTOB1V02_LOCUS1138</name>
</gene>
<organism evidence="1">
    <name type="scientific">Cyprideis torosa</name>
    <dbReference type="NCBI Taxonomy" id="163714"/>
    <lineage>
        <taxon>Eukaryota</taxon>
        <taxon>Metazoa</taxon>
        <taxon>Ecdysozoa</taxon>
        <taxon>Arthropoda</taxon>
        <taxon>Crustacea</taxon>
        <taxon>Oligostraca</taxon>
        <taxon>Ostracoda</taxon>
        <taxon>Podocopa</taxon>
        <taxon>Podocopida</taxon>
        <taxon>Cytherocopina</taxon>
        <taxon>Cytheroidea</taxon>
        <taxon>Cytherideidae</taxon>
        <taxon>Cyprideis</taxon>
    </lineage>
</organism>